<sequence length="375" mass="41086">MAAAAAAAGGFSEEQFLKACAELQQPALAGAPWELLTKTSGISIHRLLDQVAAGPREDRGGRSAPGCRVEGTGAGLLESGEELRPGPDPGSRASARAVLRGKPRADPGKLGGHPSSASGRVLTPTYRREQPVSDPVSPAALVQSCHIDFANKMHMGLQFGKSTRRKQAAFKTQFSVTAKTSDFRENHGRASDVCYSAAFATMSGPLEAAVWLCWNNPKYSARSSCLSFLLLEAKQVSRCINVFCPPSELYEKECNGKAVVYWEVNYPFPMSNRDYTYIRQRRELDVEGRKVHVILAQSTSVPQLPERSGVIRVRQYKQSLAIESDGKKGSKVFMYYFDNPGGQIPTWLINWVAKNGVPNFLKSMEKACQNYCKKT</sequence>
<accession>A0ABM0S9F3</accession>
<evidence type="ECO:0000313" key="4">
    <source>
        <dbReference type="RefSeq" id="XP_008589494.1"/>
    </source>
</evidence>
<dbReference type="PANTHER" id="PTHR19308:SF39">
    <property type="entry name" value="PHOSPHATIDYLCHOLINE TRANSFER PROTEIN"/>
    <property type="match status" value="1"/>
</dbReference>
<dbReference type="SUPFAM" id="SSF55961">
    <property type="entry name" value="Bet v1-like"/>
    <property type="match status" value="1"/>
</dbReference>
<dbReference type="PANTHER" id="PTHR19308">
    <property type="entry name" value="PHOSPHATIDYLCHOLINE TRANSFER PROTEIN"/>
    <property type="match status" value="1"/>
</dbReference>
<dbReference type="Gene3D" id="3.30.530.20">
    <property type="match status" value="1"/>
</dbReference>
<dbReference type="GeneID" id="103606722"/>
<proteinExistence type="predicted"/>
<organism evidence="3 4">
    <name type="scientific">Galeopterus variegatus</name>
    <name type="common">Malayan flying lemur</name>
    <name type="synonym">Cynocephalus variegatus</name>
    <dbReference type="NCBI Taxonomy" id="482537"/>
    <lineage>
        <taxon>Eukaryota</taxon>
        <taxon>Metazoa</taxon>
        <taxon>Chordata</taxon>
        <taxon>Craniata</taxon>
        <taxon>Vertebrata</taxon>
        <taxon>Euteleostomi</taxon>
        <taxon>Mammalia</taxon>
        <taxon>Eutheria</taxon>
        <taxon>Euarchontoglires</taxon>
        <taxon>Dermoptera</taxon>
        <taxon>Cynocephalidae</taxon>
        <taxon>Galeopterus</taxon>
    </lineage>
</organism>
<name>A0ABM0S9F3_GALVR</name>
<feature type="domain" description="START" evidence="2">
    <location>
        <begin position="214"/>
        <end position="373"/>
    </location>
</feature>
<protein>
    <submittedName>
        <fullName evidence="4">Uncharacterized protein LOC103606722</fullName>
    </submittedName>
</protein>
<dbReference type="PROSITE" id="PS50848">
    <property type="entry name" value="START"/>
    <property type="match status" value="1"/>
</dbReference>
<dbReference type="RefSeq" id="XP_008589494.1">
    <property type="nucleotide sequence ID" value="XM_008591272.1"/>
</dbReference>
<dbReference type="InterPro" id="IPR051213">
    <property type="entry name" value="START_lipid_transfer"/>
</dbReference>
<evidence type="ECO:0000313" key="3">
    <source>
        <dbReference type="Proteomes" id="UP000694923"/>
    </source>
</evidence>
<keyword evidence="3" id="KW-1185">Reference proteome</keyword>
<dbReference type="Proteomes" id="UP000694923">
    <property type="component" value="Unplaced"/>
</dbReference>
<dbReference type="InterPro" id="IPR023393">
    <property type="entry name" value="START-like_dom_sf"/>
</dbReference>
<evidence type="ECO:0000259" key="2">
    <source>
        <dbReference type="PROSITE" id="PS50848"/>
    </source>
</evidence>
<dbReference type="SMART" id="SM00234">
    <property type="entry name" value="START"/>
    <property type="match status" value="1"/>
</dbReference>
<dbReference type="InterPro" id="IPR002913">
    <property type="entry name" value="START_lipid-bd_dom"/>
</dbReference>
<evidence type="ECO:0000256" key="1">
    <source>
        <dbReference type="SAM" id="MobiDB-lite"/>
    </source>
</evidence>
<gene>
    <name evidence="4" type="primary">LOC103606722</name>
</gene>
<feature type="region of interest" description="Disordered" evidence="1">
    <location>
        <begin position="53"/>
        <end position="122"/>
    </location>
</feature>
<reference evidence="4" key="1">
    <citation type="submission" date="2025-08" db="UniProtKB">
        <authorList>
            <consortium name="RefSeq"/>
        </authorList>
    </citation>
    <scope>IDENTIFICATION</scope>
</reference>
<dbReference type="Pfam" id="PF01852">
    <property type="entry name" value="START"/>
    <property type="match status" value="1"/>
</dbReference>